<dbReference type="AlphaFoldDB" id="A0AAV5QRK4"/>
<dbReference type="EMBL" id="BTFZ01000011">
    <property type="protein sequence ID" value="GMM37376.1"/>
    <property type="molecule type" value="Genomic_DNA"/>
</dbReference>
<dbReference type="InterPro" id="IPR052279">
    <property type="entry name" value="EngB_GTPase"/>
</dbReference>
<dbReference type="InterPro" id="IPR030393">
    <property type="entry name" value="G_ENGB_dom"/>
</dbReference>
<dbReference type="GO" id="GO:0005525">
    <property type="term" value="F:GTP binding"/>
    <property type="evidence" value="ECO:0007669"/>
    <property type="project" value="UniProtKB-KW"/>
</dbReference>
<evidence type="ECO:0000256" key="4">
    <source>
        <dbReference type="ARBA" id="ARBA00023134"/>
    </source>
</evidence>
<dbReference type="RefSeq" id="XP_064854372.1">
    <property type="nucleotide sequence ID" value="XM_064998300.1"/>
</dbReference>
<evidence type="ECO:0000259" key="6">
    <source>
        <dbReference type="PROSITE" id="PS51706"/>
    </source>
</evidence>
<name>A0AAV5QRK4_9ASCO</name>
<feature type="region of interest" description="Disordered" evidence="5">
    <location>
        <begin position="145"/>
        <end position="173"/>
    </location>
</feature>
<keyword evidence="1" id="KW-0479">Metal-binding</keyword>
<keyword evidence="8" id="KW-1185">Reference proteome</keyword>
<dbReference type="SUPFAM" id="SSF52540">
    <property type="entry name" value="P-loop containing nucleoside triphosphate hydrolases"/>
    <property type="match status" value="1"/>
</dbReference>
<dbReference type="PROSITE" id="PS51706">
    <property type="entry name" value="G_ENGB"/>
    <property type="match status" value="1"/>
</dbReference>
<accession>A0AAV5QRK4</accession>
<dbReference type="InterPro" id="IPR006073">
    <property type="entry name" value="GTP-bd"/>
</dbReference>
<feature type="domain" description="EngB-type G" evidence="6">
    <location>
        <begin position="204"/>
        <end position="383"/>
    </location>
</feature>
<dbReference type="Gene3D" id="3.40.50.300">
    <property type="entry name" value="P-loop containing nucleotide triphosphate hydrolases"/>
    <property type="match status" value="1"/>
</dbReference>
<dbReference type="GO" id="GO:0046872">
    <property type="term" value="F:metal ion binding"/>
    <property type="evidence" value="ECO:0007669"/>
    <property type="project" value="UniProtKB-KW"/>
</dbReference>
<dbReference type="Pfam" id="PF01926">
    <property type="entry name" value="MMR_HSR1"/>
    <property type="match status" value="1"/>
</dbReference>
<reference evidence="7 8" key="1">
    <citation type="journal article" date="2023" name="Elife">
        <title>Identification of key yeast species and microbe-microbe interactions impacting larval growth of Drosophila in the wild.</title>
        <authorList>
            <person name="Mure A."/>
            <person name="Sugiura Y."/>
            <person name="Maeda R."/>
            <person name="Honda K."/>
            <person name="Sakurai N."/>
            <person name="Takahashi Y."/>
            <person name="Watada M."/>
            <person name="Katoh T."/>
            <person name="Gotoh A."/>
            <person name="Gotoh Y."/>
            <person name="Taniguchi I."/>
            <person name="Nakamura K."/>
            <person name="Hayashi T."/>
            <person name="Katayama T."/>
            <person name="Uemura T."/>
            <person name="Hattori Y."/>
        </authorList>
    </citation>
    <scope>NUCLEOTIDE SEQUENCE [LARGE SCALE GENOMIC DNA]</scope>
    <source>
        <strain evidence="7 8">SC-9</strain>
    </source>
</reference>
<protein>
    <submittedName>
        <fullName evidence="7">Mrx8 protein</fullName>
    </submittedName>
</protein>
<dbReference type="GO" id="GO:0005739">
    <property type="term" value="C:mitochondrion"/>
    <property type="evidence" value="ECO:0007669"/>
    <property type="project" value="TreeGrafter"/>
</dbReference>
<organism evidence="7 8">
    <name type="scientific">Saccharomycopsis crataegensis</name>
    <dbReference type="NCBI Taxonomy" id="43959"/>
    <lineage>
        <taxon>Eukaryota</taxon>
        <taxon>Fungi</taxon>
        <taxon>Dikarya</taxon>
        <taxon>Ascomycota</taxon>
        <taxon>Saccharomycotina</taxon>
        <taxon>Saccharomycetes</taxon>
        <taxon>Saccharomycopsidaceae</taxon>
        <taxon>Saccharomycopsis</taxon>
    </lineage>
</organism>
<dbReference type="CDD" id="cd01876">
    <property type="entry name" value="YihA_EngB"/>
    <property type="match status" value="1"/>
</dbReference>
<dbReference type="GeneID" id="90075351"/>
<evidence type="ECO:0000313" key="7">
    <source>
        <dbReference type="EMBL" id="GMM37376.1"/>
    </source>
</evidence>
<dbReference type="PANTHER" id="PTHR46498:SF1">
    <property type="entry name" value="GTP-BINDING PROTEIN 8"/>
    <property type="match status" value="1"/>
</dbReference>
<evidence type="ECO:0000256" key="3">
    <source>
        <dbReference type="ARBA" id="ARBA00022842"/>
    </source>
</evidence>
<comment type="caution">
    <text evidence="7">The sequence shown here is derived from an EMBL/GenBank/DDBJ whole genome shotgun (WGS) entry which is preliminary data.</text>
</comment>
<keyword evidence="2" id="KW-0547">Nucleotide-binding</keyword>
<keyword evidence="4" id="KW-0342">GTP-binding</keyword>
<gene>
    <name evidence="7" type="ORF">DASC09_047010</name>
</gene>
<proteinExistence type="predicted"/>
<feature type="compositionally biased region" description="Polar residues" evidence="5">
    <location>
        <begin position="145"/>
        <end position="159"/>
    </location>
</feature>
<dbReference type="InterPro" id="IPR027417">
    <property type="entry name" value="P-loop_NTPase"/>
</dbReference>
<dbReference type="Proteomes" id="UP001360560">
    <property type="component" value="Unassembled WGS sequence"/>
</dbReference>
<evidence type="ECO:0000256" key="1">
    <source>
        <dbReference type="ARBA" id="ARBA00022723"/>
    </source>
</evidence>
<dbReference type="PANTHER" id="PTHR46498">
    <property type="entry name" value="GTP-BINDING PROTEIN 8"/>
    <property type="match status" value="1"/>
</dbReference>
<evidence type="ECO:0000256" key="5">
    <source>
        <dbReference type="SAM" id="MobiDB-lite"/>
    </source>
</evidence>
<sequence>MIYYRSTSSIFTRNISLRRFNHQRNISISNPPPNAKVLSINSLKEKLLAQKAKTPVITHKITKKAKIIGSKTFDKQTTANILYEKFKTDFQILPTTQIQISGTNNFFNTSKVQLLWSVENFEDIPNEKLRTEQQFLQSDNKDQDFQVSTDTNFDELSTTPRKKHQSEDPVEEISATEELDRLKNEHYKVHHKRKLHLDSSLIKSLPEIALVGRCNVGKSTLLNSICTAISKSENEEHAYASKRAGFTKSINCFNIGGRFRLIDTPGYGVMGTKKQGTEITKYLVNRKELMKVYVLINAEHGFTGNDYEVIFGLLGAHGIPYSIIFTKIDKLKRASLDKHIQEFEELMKENEVDVLPDYFFTSSEPKRGRRQGITEVRFDFLNACGFQSNIKPSKTGKKTTREL</sequence>
<evidence type="ECO:0000256" key="2">
    <source>
        <dbReference type="ARBA" id="ARBA00022741"/>
    </source>
</evidence>
<evidence type="ECO:0000313" key="8">
    <source>
        <dbReference type="Proteomes" id="UP001360560"/>
    </source>
</evidence>
<keyword evidence="3" id="KW-0460">Magnesium</keyword>